<keyword evidence="2" id="KW-0812">Transmembrane</keyword>
<organism evidence="3 4">
    <name type="scientific">Porites lobata</name>
    <dbReference type="NCBI Taxonomy" id="104759"/>
    <lineage>
        <taxon>Eukaryota</taxon>
        <taxon>Metazoa</taxon>
        <taxon>Cnidaria</taxon>
        <taxon>Anthozoa</taxon>
        <taxon>Hexacorallia</taxon>
        <taxon>Scleractinia</taxon>
        <taxon>Fungiina</taxon>
        <taxon>Poritidae</taxon>
        <taxon>Porites</taxon>
    </lineage>
</organism>
<gene>
    <name evidence="3" type="ORF">PLOB_00001125</name>
</gene>
<evidence type="ECO:0000256" key="2">
    <source>
        <dbReference type="SAM" id="Phobius"/>
    </source>
</evidence>
<feature type="transmembrane region" description="Helical" evidence="2">
    <location>
        <begin position="119"/>
        <end position="142"/>
    </location>
</feature>
<dbReference type="EMBL" id="CALNXK010000100">
    <property type="protein sequence ID" value="CAH3154979.1"/>
    <property type="molecule type" value="Genomic_DNA"/>
</dbReference>
<feature type="region of interest" description="Disordered" evidence="1">
    <location>
        <begin position="264"/>
        <end position="313"/>
    </location>
</feature>
<comment type="caution">
    <text evidence="3">The sequence shown here is derived from an EMBL/GenBank/DDBJ whole genome shotgun (WGS) entry which is preliminary data.</text>
</comment>
<reference evidence="3 4" key="1">
    <citation type="submission" date="2022-05" db="EMBL/GenBank/DDBJ databases">
        <authorList>
            <consortium name="Genoscope - CEA"/>
            <person name="William W."/>
        </authorList>
    </citation>
    <scope>NUCLEOTIDE SEQUENCE [LARGE SCALE GENOMIC DNA]</scope>
</reference>
<accession>A0ABN8Q3Q3</accession>
<feature type="transmembrane region" description="Helical" evidence="2">
    <location>
        <begin position="12"/>
        <end position="33"/>
    </location>
</feature>
<keyword evidence="2" id="KW-1133">Transmembrane helix</keyword>
<sequence length="313" mass="32647">MVENASRIVKCASKVIALVHIPVGVLLFVFGIIERVHVHPRYFDFTGQMGIGIWCGAWTCITGVLGILANIKGRSRPCRNALAGTFIAFAMASTVLGAVVFSFYMILSLLAPPEAICTGVLVLGMFEFVIGIAGSMSGCLICDCCAHSSGQTSSVMYITGQGVVLGDNAIGRGRGGGGCVPVAFPVLQTGGVVNIPGGDAQIASMPPQDSQDPDLLLVPLEMPAMPPQSVVQETGQPPPYHGDTQPGSQDPDLLLVPLEVTPMPPQSVVQETGPPPPYHQISTCATGGPSSGAEGEPPPPYTEDEQYSVLTYL</sequence>
<keyword evidence="4" id="KW-1185">Reference proteome</keyword>
<proteinExistence type="predicted"/>
<feature type="region of interest" description="Disordered" evidence="1">
    <location>
        <begin position="228"/>
        <end position="252"/>
    </location>
</feature>
<keyword evidence="2" id="KW-0472">Membrane</keyword>
<feature type="transmembrane region" description="Helical" evidence="2">
    <location>
        <begin position="81"/>
        <end position="107"/>
    </location>
</feature>
<evidence type="ECO:0000256" key="1">
    <source>
        <dbReference type="SAM" id="MobiDB-lite"/>
    </source>
</evidence>
<evidence type="ECO:0000313" key="3">
    <source>
        <dbReference type="EMBL" id="CAH3154979.1"/>
    </source>
</evidence>
<feature type="transmembrane region" description="Helical" evidence="2">
    <location>
        <begin position="45"/>
        <end position="69"/>
    </location>
</feature>
<evidence type="ECO:0000313" key="4">
    <source>
        <dbReference type="Proteomes" id="UP001159405"/>
    </source>
</evidence>
<dbReference type="Proteomes" id="UP001159405">
    <property type="component" value="Unassembled WGS sequence"/>
</dbReference>
<name>A0ABN8Q3Q3_9CNID</name>
<protein>
    <submittedName>
        <fullName evidence="3">Uncharacterized protein</fullName>
    </submittedName>
</protein>